<dbReference type="InterPro" id="IPR018337">
    <property type="entry name" value="Cell_wall/Cho-bd_repeat"/>
</dbReference>
<dbReference type="PROSITE" id="PS51170">
    <property type="entry name" value="CW"/>
    <property type="match status" value="8"/>
</dbReference>
<feature type="repeat" description="Cell wall-binding" evidence="2">
    <location>
        <begin position="434"/>
        <end position="453"/>
    </location>
</feature>
<evidence type="ECO:0000256" key="1">
    <source>
        <dbReference type="ARBA" id="ARBA00022737"/>
    </source>
</evidence>
<accession>A8RTB8</accession>
<keyword evidence="3" id="KW-0472">Membrane</keyword>
<feature type="repeat" description="Cell wall-binding" evidence="2">
    <location>
        <begin position="294"/>
        <end position="313"/>
    </location>
</feature>
<dbReference type="Proteomes" id="UP000005396">
    <property type="component" value="Unassembled WGS sequence"/>
</dbReference>
<feature type="repeat" description="Cell wall-binding" evidence="2">
    <location>
        <begin position="334"/>
        <end position="353"/>
    </location>
</feature>
<dbReference type="Pfam" id="PF01473">
    <property type="entry name" value="Choline_bind_1"/>
    <property type="match status" value="1"/>
</dbReference>
<dbReference type="SUPFAM" id="SSF69360">
    <property type="entry name" value="Cell wall binding repeat"/>
    <property type="match status" value="1"/>
</dbReference>
<evidence type="ECO:0000256" key="3">
    <source>
        <dbReference type="SAM" id="Phobius"/>
    </source>
</evidence>
<dbReference type="Gene3D" id="2.10.270.10">
    <property type="entry name" value="Cholin Binding"/>
    <property type="match status" value="2"/>
</dbReference>
<dbReference type="InterPro" id="IPR013783">
    <property type="entry name" value="Ig-like_fold"/>
</dbReference>
<evidence type="ECO:0008006" key="6">
    <source>
        <dbReference type="Google" id="ProtNLM"/>
    </source>
</evidence>
<evidence type="ECO:0000256" key="2">
    <source>
        <dbReference type="PROSITE-ProRule" id="PRU00591"/>
    </source>
</evidence>
<feature type="repeat" description="Cell wall-binding" evidence="2">
    <location>
        <begin position="374"/>
        <end position="393"/>
    </location>
</feature>
<reference evidence="4 5" key="1">
    <citation type="submission" date="2007-08" db="EMBL/GenBank/DDBJ databases">
        <authorList>
            <person name="Fulton L."/>
            <person name="Clifton S."/>
            <person name="Fulton B."/>
            <person name="Xu J."/>
            <person name="Minx P."/>
            <person name="Pepin K.H."/>
            <person name="Johnson M."/>
            <person name="Thiruvilangam P."/>
            <person name="Bhonagiri V."/>
            <person name="Nash W.E."/>
            <person name="Mardis E.R."/>
            <person name="Wilson R.K."/>
        </authorList>
    </citation>
    <scope>NUCLEOTIDE SEQUENCE [LARGE SCALE GENOMIC DNA]</scope>
    <source>
        <strain evidence="5">ATCC BAA-613 / DSM 15670 / CCUG 46953 / JCM 12243 / WAL 16351</strain>
    </source>
</reference>
<gene>
    <name evidence="4" type="ORF">CLOBOL_03617</name>
</gene>
<feature type="repeat" description="Cell wall-binding" evidence="2">
    <location>
        <begin position="354"/>
        <end position="373"/>
    </location>
</feature>
<dbReference type="Gene3D" id="2.60.40.10">
    <property type="entry name" value="Immunoglobulins"/>
    <property type="match status" value="1"/>
</dbReference>
<evidence type="ECO:0000313" key="5">
    <source>
        <dbReference type="Proteomes" id="UP000005396"/>
    </source>
</evidence>
<keyword evidence="1" id="KW-0677">Repeat</keyword>
<name>A8RTB8_ENTBW</name>
<feature type="repeat" description="Cell wall-binding" evidence="2">
    <location>
        <begin position="394"/>
        <end position="413"/>
    </location>
</feature>
<dbReference type="Pfam" id="PF19127">
    <property type="entry name" value="Choline_bind_3"/>
    <property type="match status" value="3"/>
</dbReference>
<feature type="transmembrane region" description="Helical" evidence="3">
    <location>
        <begin position="47"/>
        <end position="69"/>
    </location>
</feature>
<organism evidence="4 5">
    <name type="scientific">Enterocloster bolteae (strain ATCC BAA-613 / DSM 15670 / CCUG 46953 / JCM 12243 / WAL 16351)</name>
    <name type="common">Clostridium bolteae</name>
    <dbReference type="NCBI Taxonomy" id="411902"/>
    <lineage>
        <taxon>Bacteria</taxon>
        <taxon>Bacillati</taxon>
        <taxon>Bacillota</taxon>
        <taxon>Clostridia</taxon>
        <taxon>Lachnospirales</taxon>
        <taxon>Lachnospiraceae</taxon>
        <taxon>Enterocloster</taxon>
    </lineage>
</organism>
<dbReference type="EMBL" id="ABCC02000032">
    <property type="protein sequence ID" value="EDP16180.1"/>
    <property type="molecule type" value="Genomic_DNA"/>
</dbReference>
<dbReference type="HOGENOM" id="CLU_048243_0_0_9"/>
<proteinExistence type="predicted"/>
<comment type="caution">
    <text evidence="4">The sequence shown here is derived from an EMBL/GenBank/DDBJ whole genome shotgun (WGS) entry which is preliminary data.</text>
</comment>
<dbReference type="PaxDb" id="411902-CLOBOL_03617"/>
<keyword evidence="3" id="KW-0812">Transmembrane</keyword>
<dbReference type="AlphaFoldDB" id="A8RTB8"/>
<protein>
    <recommendedName>
        <fullName evidence="6">N-acetylmuramoyl-L-alanine amidase family protein</fullName>
    </recommendedName>
</protein>
<dbReference type="eggNOG" id="COG5263">
    <property type="taxonomic scope" value="Bacteria"/>
</dbReference>
<reference evidence="4 5" key="2">
    <citation type="submission" date="2007-09" db="EMBL/GenBank/DDBJ databases">
        <title>Draft genome sequence of Clostridium bolteae (ATCC BAA-613).</title>
        <authorList>
            <person name="Sudarsanam P."/>
            <person name="Ley R."/>
            <person name="Guruge J."/>
            <person name="Turnbaugh P.J."/>
            <person name="Mahowald M."/>
            <person name="Liep D."/>
            <person name="Gordon J."/>
        </authorList>
    </citation>
    <scope>NUCLEOTIDE SEQUENCE [LARGE SCALE GENOMIC DNA]</scope>
    <source>
        <strain evidence="5">ATCC BAA-613 / DSM 15670 / CCUG 46953 / JCM 12243 / WAL 16351</strain>
    </source>
</reference>
<keyword evidence="3" id="KW-1133">Transmembrane helix</keyword>
<feature type="repeat" description="Cell wall-binding" evidence="2">
    <location>
        <begin position="414"/>
        <end position="433"/>
    </location>
</feature>
<evidence type="ECO:0000313" key="4">
    <source>
        <dbReference type="EMBL" id="EDP16180.1"/>
    </source>
</evidence>
<feature type="repeat" description="Cell wall-binding" evidence="2">
    <location>
        <begin position="314"/>
        <end position="333"/>
    </location>
</feature>
<sequence length="472" mass="53860">MEYNKIMAGTTAAQAASWFRGEMFEEEKNMMTRDWNARGTKACVRPVLRCLFLLMIFTVFMGITAFAAAEKIDTVKLSFTCDPVPKAGEAPGTVTAKTGSREFTVKSTEYTNDVEVWSLGDKPRVRVVLEAADGYRFSYTTSSHFKLSGRGADFIKAKISDSGSTLNLECYLSQADGKPGKIQGLDWSGFRARWDKAEEDIKHYEVRLYRNRNLVTTVTASGTSYDFRNEITRAGDYTFRVRTIARYADRAGDWSEYSDENTVTERQVSSNGNGSWIQNQYGWWYRYYDGGYPSNTWEKINNTWYYFNRDGYMLNGWQQISGSWYYLGANGAMTRGWQSVNGRWYYMNGDGVMLTGWQYLGGRWYFLDGSGAMLTGWQFINGRLYFLDSSGAMLTGWQFINGAWYFLDGSGAMLTGWQFINGHWYYMNDSGIMLTGWQFINGAWYYLDGSGAMYADQTTPDGYYVDGSGKRN</sequence>